<dbReference type="AlphaFoldDB" id="H8FVH4"/>
<evidence type="ECO:0000313" key="3">
    <source>
        <dbReference type="Proteomes" id="UP000004169"/>
    </source>
</evidence>
<dbReference type="EMBL" id="CAHP01000032">
    <property type="protein sequence ID" value="CCG42362.1"/>
    <property type="molecule type" value="Genomic_DNA"/>
</dbReference>
<organism evidence="2 3">
    <name type="scientific">Magnetospirillum molischianum DSM 120</name>
    <dbReference type="NCBI Taxonomy" id="1150626"/>
    <lineage>
        <taxon>Bacteria</taxon>
        <taxon>Pseudomonadati</taxon>
        <taxon>Pseudomonadota</taxon>
        <taxon>Alphaproteobacteria</taxon>
        <taxon>Rhodospirillales</taxon>
        <taxon>Rhodospirillaceae</taxon>
        <taxon>Magnetospirillum</taxon>
    </lineage>
</organism>
<protein>
    <submittedName>
        <fullName evidence="2">Transposase</fullName>
    </submittedName>
</protein>
<evidence type="ECO:0000259" key="1">
    <source>
        <dbReference type="Pfam" id="PF05598"/>
    </source>
</evidence>
<gene>
    <name evidence="2" type="ORF">PHAMO_380030</name>
</gene>
<accession>H8FVH4</accession>
<reference evidence="2 3" key="1">
    <citation type="journal article" date="2012" name="J. Bacteriol.">
        <title>Draft Genome Sequence of the Purple Photosynthetic Bacterium Phaeospirillum molischianum DSM120, a Particularly Versatile Bacterium.</title>
        <authorList>
            <person name="Duquesne K."/>
            <person name="Prima V."/>
            <person name="Ji B."/>
            <person name="Rouy Z."/>
            <person name="Medigue C."/>
            <person name="Talla E."/>
            <person name="Sturgis J.N."/>
        </authorList>
    </citation>
    <scope>NUCLEOTIDE SEQUENCE [LARGE SCALE GENOMIC DNA]</scope>
    <source>
        <strain evidence="3">DSM120</strain>
    </source>
</reference>
<comment type="caution">
    <text evidence="2">The sequence shown here is derived from an EMBL/GenBank/DDBJ whole genome shotgun (WGS) entry which is preliminary data.</text>
</comment>
<feature type="domain" description="Transposase InsH N-terminal" evidence="1">
    <location>
        <begin position="15"/>
        <end position="113"/>
    </location>
</feature>
<dbReference type="PANTHER" id="PTHR35604:SF2">
    <property type="entry name" value="TRANSPOSASE INSH FOR INSERTION SEQUENCE ELEMENT IS5A-RELATED"/>
    <property type="match status" value="1"/>
</dbReference>
<dbReference type="Pfam" id="PF05598">
    <property type="entry name" value="DUF772"/>
    <property type="match status" value="1"/>
</dbReference>
<dbReference type="InterPro" id="IPR008490">
    <property type="entry name" value="Transposase_InsH_N"/>
</dbReference>
<proteinExistence type="predicted"/>
<dbReference type="STRING" id="1150626.PHAMO_380030"/>
<dbReference type="Proteomes" id="UP000004169">
    <property type="component" value="Unassembled WGS sequence"/>
</dbReference>
<dbReference type="PANTHER" id="PTHR35604">
    <property type="entry name" value="TRANSPOSASE INSH FOR INSERTION SEQUENCE ELEMENT IS5A-RELATED"/>
    <property type="match status" value="1"/>
</dbReference>
<sequence length="318" mass="35417">MVVQHGFWDIEHRLAELSAEGDPLEKLSATVDFEVFRPVLERALRRRIDPAKGGRPGFDVVLKFKMLVLQSLHGLALQQTSYLVRDRLSWMRFCGLGPGDAVPDANTLWDFREALISAGALDDLFQRLDQAIVAAGYLPMSGQIIDATLVSAPRGRNTEAEKSEIKAGRIPEGWKSKPAKLRQKDRDARWTVKFSKGKTKEDGTPQGDIAIPHFGYKNHISIDRKHGIIRRFIVTDAAAADGARLREGLIDPATNTASDVWADTAYRSQANTRLFTATSAGLRWFPEVSTSPTRRSASRRSIPEMGWFPARCCTPYGQ</sequence>
<evidence type="ECO:0000313" key="2">
    <source>
        <dbReference type="EMBL" id="CCG42362.1"/>
    </source>
</evidence>
<keyword evidence="3" id="KW-1185">Reference proteome</keyword>
<name>H8FVH4_MAGML</name>
<dbReference type="eggNOG" id="COG3039">
    <property type="taxonomic scope" value="Bacteria"/>
</dbReference>